<comment type="caution">
    <text evidence="1">The sequence shown here is derived from an EMBL/GenBank/DDBJ whole genome shotgun (WGS) entry which is preliminary data.</text>
</comment>
<dbReference type="NCBIfam" id="TIGR03696">
    <property type="entry name" value="Rhs_assc_core"/>
    <property type="match status" value="1"/>
</dbReference>
<evidence type="ECO:0008006" key="2">
    <source>
        <dbReference type="Google" id="ProtNLM"/>
    </source>
</evidence>
<organism evidence="1">
    <name type="scientific">bioreactor metagenome</name>
    <dbReference type="NCBI Taxonomy" id="1076179"/>
    <lineage>
        <taxon>unclassified sequences</taxon>
        <taxon>metagenomes</taxon>
        <taxon>ecological metagenomes</taxon>
    </lineage>
</organism>
<dbReference type="InterPro" id="IPR050708">
    <property type="entry name" value="T6SS_VgrG/RHS"/>
</dbReference>
<name>A0A645G8C5_9ZZZZ</name>
<dbReference type="Gene3D" id="2.180.10.10">
    <property type="entry name" value="RHS repeat-associated core"/>
    <property type="match status" value="1"/>
</dbReference>
<proteinExistence type="predicted"/>
<dbReference type="AlphaFoldDB" id="A0A645G8C5"/>
<dbReference type="InterPro" id="IPR022385">
    <property type="entry name" value="Rhs_assc_core"/>
</dbReference>
<sequence length="255" mass="28943">MYYLQSRYYDPQMGRFLNQDAYVDTDQEGFGTNMFAYCENNPVNNIDPDGEDCYYFYLPEWEKEAKKDQKLLMEYFGISENKVHLISISSAAALTSGWNSMGAGGVSIQAVIINSHANPTNLSFDFGESKINKLQNKNIKTLILYGCNAGHLDRRKSNVAYFFAKKLGNLTPVLASDGTVSLRSLFGYYRSKNDEEFKSYLPAGSKRGNEGWIINSYDRHGFYTISGYGKSLTLTKMLGIINQYLISFNYSKKLK</sequence>
<dbReference type="PANTHER" id="PTHR32305:SF15">
    <property type="entry name" value="PROTEIN RHSA-RELATED"/>
    <property type="match status" value="1"/>
</dbReference>
<gene>
    <name evidence="1" type="ORF">SDC9_167551</name>
</gene>
<accession>A0A645G8C5</accession>
<protein>
    <recommendedName>
        <fullName evidence="2">DUF4347 domain-containing protein</fullName>
    </recommendedName>
</protein>
<reference evidence="1" key="1">
    <citation type="submission" date="2019-08" db="EMBL/GenBank/DDBJ databases">
        <authorList>
            <person name="Kucharzyk K."/>
            <person name="Murdoch R.W."/>
            <person name="Higgins S."/>
            <person name="Loffler F."/>
        </authorList>
    </citation>
    <scope>NUCLEOTIDE SEQUENCE</scope>
</reference>
<dbReference type="PANTHER" id="PTHR32305">
    <property type="match status" value="1"/>
</dbReference>
<dbReference type="EMBL" id="VSSQ01067863">
    <property type="protein sequence ID" value="MPN20173.1"/>
    <property type="molecule type" value="Genomic_DNA"/>
</dbReference>
<evidence type="ECO:0000313" key="1">
    <source>
        <dbReference type="EMBL" id="MPN20173.1"/>
    </source>
</evidence>